<comment type="caution">
    <text evidence="2">The sequence shown here is derived from an EMBL/GenBank/DDBJ whole genome shotgun (WGS) entry which is preliminary data.</text>
</comment>
<protein>
    <submittedName>
        <fullName evidence="2">Uncharacterized protein</fullName>
    </submittedName>
</protein>
<accession>A0A011QIL1</accession>
<feature type="region of interest" description="Disordered" evidence="1">
    <location>
        <begin position="1"/>
        <end position="21"/>
    </location>
</feature>
<dbReference type="AlphaFoldDB" id="A0A011QIL1"/>
<dbReference type="EMBL" id="JEMY01000018">
    <property type="protein sequence ID" value="EXI89182.1"/>
    <property type="molecule type" value="Genomic_DNA"/>
</dbReference>
<name>A0A011QIL1_ACCRE</name>
<evidence type="ECO:0000313" key="2">
    <source>
        <dbReference type="EMBL" id="EXI89182.1"/>
    </source>
</evidence>
<dbReference type="STRING" id="1454004.AW11_01692"/>
<dbReference type="PATRIC" id="fig|1454004.3.peg.1743"/>
<sequence length="61" mass="6449">MSIGESTRAPKRPRRGSREHLNAIVETTSDGILIPDLRGKVLYGTAAPANGSADQQRTCGA</sequence>
<evidence type="ECO:0000313" key="3">
    <source>
        <dbReference type="Proteomes" id="UP000022141"/>
    </source>
</evidence>
<keyword evidence="3" id="KW-1185">Reference proteome</keyword>
<evidence type="ECO:0000256" key="1">
    <source>
        <dbReference type="SAM" id="MobiDB-lite"/>
    </source>
</evidence>
<reference evidence="2" key="1">
    <citation type="submission" date="2014-02" db="EMBL/GenBank/DDBJ databases">
        <title>Expanding our view of genomic diversity in Candidatus Accumulibacter clades.</title>
        <authorList>
            <person name="Skennerton C.T."/>
            <person name="Barr J.J."/>
            <person name="Slater F.R."/>
            <person name="Bond P.L."/>
            <person name="Tyson G.W."/>
        </authorList>
    </citation>
    <scope>NUCLEOTIDE SEQUENCE [LARGE SCALE GENOMIC DNA]</scope>
</reference>
<organism evidence="2 3">
    <name type="scientific">Accumulibacter regalis</name>
    <dbReference type="NCBI Taxonomy" id="522306"/>
    <lineage>
        <taxon>Bacteria</taxon>
        <taxon>Pseudomonadati</taxon>
        <taxon>Pseudomonadota</taxon>
        <taxon>Betaproteobacteria</taxon>
        <taxon>Candidatus Accumulibacter</taxon>
    </lineage>
</organism>
<gene>
    <name evidence="2" type="ORF">AW11_01692</name>
</gene>
<proteinExistence type="predicted"/>
<dbReference type="Proteomes" id="UP000022141">
    <property type="component" value="Unassembled WGS sequence"/>
</dbReference>